<keyword evidence="2" id="KW-1185">Reference proteome</keyword>
<organism evidence="1 2">
    <name type="scientific">Acaulospora colombiana</name>
    <dbReference type="NCBI Taxonomy" id="27376"/>
    <lineage>
        <taxon>Eukaryota</taxon>
        <taxon>Fungi</taxon>
        <taxon>Fungi incertae sedis</taxon>
        <taxon>Mucoromycota</taxon>
        <taxon>Glomeromycotina</taxon>
        <taxon>Glomeromycetes</taxon>
        <taxon>Diversisporales</taxon>
        <taxon>Acaulosporaceae</taxon>
        <taxon>Acaulospora</taxon>
    </lineage>
</organism>
<reference evidence="1" key="1">
    <citation type="submission" date="2021-06" db="EMBL/GenBank/DDBJ databases">
        <authorList>
            <person name="Kallberg Y."/>
            <person name="Tangrot J."/>
            <person name="Rosling A."/>
        </authorList>
    </citation>
    <scope>NUCLEOTIDE SEQUENCE</scope>
    <source>
        <strain evidence="1">CL356</strain>
    </source>
</reference>
<evidence type="ECO:0000313" key="2">
    <source>
        <dbReference type="Proteomes" id="UP000789525"/>
    </source>
</evidence>
<proteinExistence type="predicted"/>
<protein>
    <submittedName>
        <fullName evidence="1">11153_t:CDS:1</fullName>
    </submittedName>
</protein>
<evidence type="ECO:0000313" key="1">
    <source>
        <dbReference type="EMBL" id="CAG8539612.1"/>
    </source>
</evidence>
<accession>A0ACA9LMK3</accession>
<dbReference type="Proteomes" id="UP000789525">
    <property type="component" value="Unassembled WGS sequence"/>
</dbReference>
<gene>
    <name evidence="1" type="ORF">ACOLOM_LOCUS4419</name>
</gene>
<dbReference type="EMBL" id="CAJVPT010007265">
    <property type="protein sequence ID" value="CAG8539612.1"/>
    <property type="molecule type" value="Genomic_DNA"/>
</dbReference>
<sequence>MARLSLYETSRIISLECVDSDVDEEIVKDHLSEFGKILKVQFWKSAKHDHAFVTFEDPEAAQYVLSIKNELTSRLPIKPVNRTVLKRYELPPSYTNSSSLSPALTLKATGIGVPNGKMRSTTPNPYSAKATVSEPEPRNPFLPSENQPSSYDPKNTPSLVQRMPPHTLPTPSVVMGTSAHPQDTILSSVPNFHHLKADVSRLYGELRNAYESNINIRSSLESALADLTRIRQERDRYRQESETAQQETRRLKAILDQQKSGHDKHINMQEELHRADKTILELRNDIKGKDTIIGDLEIQLLAAHNKSKHLRDVLEDKNKPPHLGTLSSSANEVGQTDAGDVMQQNPPFPPLGVDQRQGDLSDSTVGPTTEQFQRVGPELVRAFYILDQIASSVIKQDQPYETDDGPGRKKRKLNET</sequence>
<comment type="caution">
    <text evidence="1">The sequence shown here is derived from an EMBL/GenBank/DDBJ whole genome shotgun (WGS) entry which is preliminary data.</text>
</comment>
<name>A0ACA9LMK3_9GLOM</name>